<gene>
    <name evidence="4" type="ORF">CAUJ_LOCUS12605</name>
</gene>
<reference evidence="4" key="1">
    <citation type="submission" date="2020-10" db="EMBL/GenBank/DDBJ databases">
        <authorList>
            <person name="Kikuchi T."/>
        </authorList>
    </citation>
    <scope>NUCLEOTIDE SEQUENCE</scope>
    <source>
        <strain evidence="4">NKZ352</strain>
    </source>
</reference>
<protein>
    <recommendedName>
        <fullName evidence="6">Receptor L-domain domain-containing protein</fullName>
    </recommendedName>
</protein>
<evidence type="ECO:0000256" key="1">
    <source>
        <dbReference type="SAM" id="MobiDB-lite"/>
    </source>
</evidence>
<keyword evidence="5" id="KW-1185">Reference proteome</keyword>
<keyword evidence="2" id="KW-0812">Transmembrane</keyword>
<feature type="signal peptide" evidence="3">
    <location>
        <begin position="1"/>
        <end position="26"/>
    </location>
</feature>
<comment type="caution">
    <text evidence="4">The sequence shown here is derived from an EMBL/GenBank/DDBJ whole genome shotgun (WGS) entry which is preliminary data.</text>
</comment>
<evidence type="ECO:0008006" key="6">
    <source>
        <dbReference type="Google" id="ProtNLM"/>
    </source>
</evidence>
<organism evidence="4 5">
    <name type="scientific">Caenorhabditis auriculariae</name>
    <dbReference type="NCBI Taxonomy" id="2777116"/>
    <lineage>
        <taxon>Eukaryota</taxon>
        <taxon>Metazoa</taxon>
        <taxon>Ecdysozoa</taxon>
        <taxon>Nematoda</taxon>
        <taxon>Chromadorea</taxon>
        <taxon>Rhabditida</taxon>
        <taxon>Rhabditina</taxon>
        <taxon>Rhabditomorpha</taxon>
        <taxon>Rhabditoidea</taxon>
        <taxon>Rhabditidae</taxon>
        <taxon>Peloderinae</taxon>
        <taxon>Caenorhabditis</taxon>
    </lineage>
</organism>
<keyword evidence="3" id="KW-0732">Signal</keyword>
<evidence type="ECO:0000313" key="5">
    <source>
        <dbReference type="Proteomes" id="UP000835052"/>
    </source>
</evidence>
<dbReference type="Proteomes" id="UP000835052">
    <property type="component" value="Unassembled WGS sequence"/>
</dbReference>
<feature type="transmembrane region" description="Helical" evidence="2">
    <location>
        <begin position="210"/>
        <end position="235"/>
    </location>
</feature>
<feature type="compositionally biased region" description="Polar residues" evidence="1">
    <location>
        <begin position="249"/>
        <end position="268"/>
    </location>
</feature>
<feature type="compositionally biased region" description="Basic and acidic residues" evidence="1">
    <location>
        <begin position="306"/>
        <end position="332"/>
    </location>
</feature>
<evidence type="ECO:0000313" key="4">
    <source>
        <dbReference type="EMBL" id="CAD6196693.1"/>
    </source>
</evidence>
<evidence type="ECO:0000256" key="3">
    <source>
        <dbReference type="SAM" id="SignalP"/>
    </source>
</evidence>
<keyword evidence="2" id="KW-1133">Transmembrane helix</keyword>
<sequence>MAWIWFGTKPIALILIVLAWPSQSSAQGQCCKRIIASLPTGEFIPPECSKNVKCTEGPVIVEETDSQALAVYSFLISATKTGTLSVIKNSKRSMGFPELIELLHSGKGPAISLDHAKLDDTSFEKLKTLTVENLQPYCDGAELIDIQGPLDATVKKRLDKILNETLAPCESLKGRGSFGVSGQNNLTCSQCTAKLAAAESKDADCSSTAVVVPCVIVIVLLAVAFGAMTFIAFGVRKSASASVSASPANRKSSTGSRQDLSSTASAENPNKGKPSAEGPKKPKVAAKPPAVKPLDGNPMEMGKASGEVDERKEGGREMGKMDGIAKETDAKMQKKGSMQMPTETIANEIAKRDKSGRQVMPL</sequence>
<feature type="region of interest" description="Disordered" evidence="1">
    <location>
        <begin position="242"/>
        <end position="362"/>
    </location>
</feature>
<dbReference type="AlphaFoldDB" id="A0A8S1HJB6"/>
<proteinExistence type="predicted"/>
<name>A0A8S1HJB6_9PELO</name>
<keyword evidence="2" id="KW-0472">Membrane</keyword>
<feature type="chain" id="PRO_5035816391" description="Receptor L-domain domain-containing protein" evidence="3">
    <location>
        <begin position="27"/>
        <end position="362"/>
    </location>
</feature>
<evidence type="ECO:0000256" key="2">
    <source>
        <dbReference type="SAM" id="Phobius"/>
    </source>
</evidence>
<accession>A0A8S1HJB6</accession>
<dbReference type="EMBL" id="CAJGYM010000077">
    <property type="protein sequence ID" value="CAD6196693.1"/>
    <property type="molecule type" value="Genomic_DNA"/>
</dbReference>